<reference evidence="2" key="1">
    <citation type="submission" date="2020-07" db="EMBL/GenBank/DDBJ databases">
        <authorList>
            <person name="Tarantini F.S."/>
            <person name="Hong K.W."/>
            <person name="Chan K.G."/>
        </authorList>
    </citation>
    <scope>NUCLEOTIDE SEQUENCE</scope>
    <source>
        <strain evidence="2">32-07</strain>
    </source>
</reference>
<dbReference type="Proteomes" id="UP001049518">
    <property type="component" value="Chromosome"/>
</dbReference>
<dbReference type="EMBL" id="CP059572">
    <property type="protein sequence ID" value="QXJ26543.1"/>
    <property type="molecule type" value="Genomic_DNA"/>
</dbReference>
<keyword evidence="1" id="KW-0812">Transmembrane</keyword>
<organism evidence="2 3">
    <name type="scientific">Actinomadura graeca</name>
    <dbReference type="NCBI Taxonomy" id="2750812"/>
    <lineage>
        <taxon>Bacteria</taxon>
        <taxon>Bacillati</taxon>
        <taxon>Actinomycetota</taxon>
        <taxon>Actinomycetes</taxon>
        <taxon>Streptosporangiales</taxon>
        <taxon>Thermomonosporaceae</taxon>
        <taxon>Actinomadura</taxon>
    </lineage>
</organism>
<evidence type="ECO:0000313" key="2">
    <source>
        <dbReference type="EMBL" id="QXJ26543.1"/>
    </source>
</evidence>
<keyword evidence="1" id="KW-0472">Membrane</keyword>
<keyword evidence="3" id="KW-1185">Reference proteome</keyword>
<sequence>MSDVVFVLLTVALFALIGLLVRGVERL</sequence>
<gene>
    <name evidence="2" type="ORF">AGRA3207_003151</name>
</gene>
<name>A0ABX8RC20_9ACTN</name>
<accession>A0ABX8RC20</accession>
<evidence type="ECO:0000256" key="1">
    <source>
        <dbReference type="SAM" id="Phobius"/>
    </source>
</evidence>
<feature type="transmembrane region" description="Helical" evidence="1">
    <location>
        <begin position="6"/>
        <end position="24"/>
    </location>
</feature>
<evidence type="ECO:0000313" key="3">
    <source>
        <dbReference type="Proteomes" id="UP001049518"/>
    </source>
</evidence>
<protein>
    <submittedName>
        <fullName evidence="2">Potassium-transporting ATPase</fullName>
    </submittedName>
</protein>
<proteinExistence type="predicted"/>
<keyword evidence="1" id="KW-1133">Transmembrane helix</keyword>